<gene>
    <name evidence="1" type="ORF">HID58_047605</name>
</gene>
<protein>
    <submittedName>
        <fullName evidence="1">Uncharacterized protein</fullName>
    </submittedName>
</protein>
<evidence type="ECO:0000313" key="1">
    <source>
        <dbReference type="EMBL" id="KAH0898037.1"/>
    </source>
</evidence>
<dbReference type="EMBL" id="JAGKQM010000012">
    <property type="protein sequence ID" value="KAH0898037.1"/>
    <property type="molecule type" value="Genomic_DNA"/>
</dbReference>
<dbReference type="Proteomes" id="UP000824890">
    <property type="component" value="Unassembled WGS sequence"/>
</dbReference>
<proteinExistence type="predicted"/>
<reference evidence="1 2" key="1">
    <citation type="submission" date="2021-05" db="EMBL/GenBank/DDBJ databases">
        <title>Genome Assembly of Synthetic Allotetraploid Brassica napus Reveals Homoeologous Exchanges between Subgenomes.</title>
        <authorList>
            <person name="Davis J.T."/>
        </authorList>
    </citation>
    <scope>NUCLEOTIDE SEQUENCE [LARGE SCALE GENOMIC DNA]</scope>
    <source>
        <strain evidence="2">cv. Da-Ae</strain>
        <tissue evidence="1">Seedling</tissue>
    </source>
</reference>
<comment type="caution">
    <text evidence="1">The sequence shown here is derived from an EMBL/GenBank/DDBJ whole genome shotgun (WGS) entry which is preliminary data.</text>
</comment>
<sequence>MKGLFALSLHTDLHRTVIFSLSPLKPKLLDSIMDLDRSITKSPEELTSIWYDVISLLCPLKISSMMSLDLLMYHLGRGHIRITMKASHFIVCWSNKQPSAVTLLFHGGEEMVTLQCLLKDGSSGVFFCIHYGTDALSETDATSTKHSLRNTLFHFTCGKRLGIDVKFFVVVMSTCDIRTQQPNPSLVFLLAS</sequence>
<name>A0ABQ8AZT2_BRANA</name>
<keyword evidence="2" id="KW-1185">Reference proteome</keyword>
<evidence type="ECO:0000313" key="2">
    <source>
        <dbReference type="Proteomes" id="UP000824890"/>
    </source>
</evidence>
<organism evidence="1 2">
    <name type="scientific">Brassica napus</name>
    <name type="common">Rape</name>
    <dbReference type="NCBI Taxonomy" id="3708"/>
    <lineage>
        <taxon>Eukaryota</taxon>
        <taxon>Viridiplantae</taxon>
        <taxon>Streptophyta</taxon>
        <taxon>Embryophyta</taxon>
        <taxon>Tracheophyta</taxon>
        <taxon>Spermatophyta</taxon>
        <taxon>Magnoliopsida</taxon>
        <taxon>eudicotyledons</taxon>
        <taxon>Gunneridae</taxon>
        <taxon>Pentapetalae</taxon>
        <taxon>rosids</taxon>
        <taxon>malvids</taxon>
        <taxon>Brassicales</taxon>
        <taxon>Brassicaceae</taxon>
        <taxon>Brassiceae</taxon>
        <taxon>Brassica</taxon>
    </lineage>
</organism>
<accession>A0ABQ8AZT2</accession>